<gene>
    <name evidence="1" type="ORF">METZ01_LOCUS312178</name>
</gene>
<organism evidence="1">
    <name type="scientific">marine metagenome</name>
    <dbReference type="NCBI Taxonomy" id="408172"/>
    <lineage>
        <taxon>unclassified sequences</taxon>
        <taxon>metagenomes</taxon>
        <taxon>ecological metagenomes</taxon>
    </lineage>
</organism>
<sequence>VLKTNKEKKEQSFPAFVVHWTDYSLSRKDPLKKEVRLSPDKNNAMKIAEKMIEEKIKKGWEKVV</sequence>
<proteinExistence type="predicted"/>
<name>A0A382NDP4_9ZZZZ</name>
<protein>
    <submittedName>
        <fullName evidence="1">Uncharacterized protein</fullName>
    </submittedName>
</protein>
<feature type="non-terminal residue" evidence="1">
    <location>
        <position position="1"/>
    </location>
</feature>
<evidence type="ECO:0000313" key="1">
    <source>
        <dbReference type="EMBL" id="SVC59324.1"/>
    </source>
</evidence>
<dbReference type="AlphaFoldDB" id="A0A382NDP4"/>
<accession>A0A382NDP4</accession>
<reference evidence="1" key="1">
    <citation type="submission" date="2018-05" db="EMBL/GenBank/DDBJ databases">
        <authorList>
            <person name="Lanie J.A."/>
            <person name="Ng W.-L."/>
            <person name="Kazmierczak K.M."/>
            <person name="Andrzejewski T.M."/>
            <person name="Davidsen T.M."/>
            <person name="Wayne K.J."/>
            <person name="Tettelin H."/>
            <person name="Glass J.I."/>
            <person name="Rusch D."/>
            <person name="Podicherti R."/>
            <person name="Tsui H.-C.T."/>
            <person name="Winkler M.E."/>
        </authorList>
    </citation>
    <scope>NUCLEOTIDE SEQUENCE</scope>
</reference>
<dbReference type="EMBL" id="UINC01099786">
    <property type="protein sequence ID" value="SVC59324.1"/>
    <property type="molecule type" value="Genomic_DNA"/>
</dbReference>